<evidence type="ECO:0000256" key="3">
    <source>
        <dbReference type="ARBA" id="ARBA00022475"/>
    </source>
</evidence>
<evidence type="ECO:0000313" key="8">
    <source>
        <dbReference type="EMBL" id="PSV01087.1"/>
    </source>
</evidence>
<dbReference type="Proteomes" id="UP000241426">
    <property type="component" value="Unassembled WGS sequence"/>
</dbReference>
<keyword evidence="6" id="KW-0472">Membrane</keyword>
<evidence type="ECO:0000256" key="6">
    <source>
        <dbReference type="ARBA" id="ARBA00023136"/>
    </source>
</evidence>
<dbReference type="InterPro" id="IPR003400">
    <property type="entry name" value="ExbD"/>
</dbReference>
<comment type="similarity">
    <text evidence="2 7">Belongs to the ExbD/TolR family.</text>
</comment>
<keyword evidence="5" id="KW-1133">Transmembrane helix</keyword>
<sequence length="149" mass="16637">MRSSSLQKSNMKCEMNVVPFIDISLVLLLIFMATATAEKSSIQVELPKTEVSSQVPSVSEVDKSVILSLSRNNELFVTSSYIGVIDKKIEKKELSGLLTLLKNDSKSTDILIRADADTRYQYLVDVITEVKKNNFFTVKLVTDLDKDNA</sequence>
<evidence type="ECO:0000256" key="5">
    <source>
        <dbReference type="ARBA" id="ARBA00022989"/>
    </source>
</evidence>
<keyword evidence="7" id="KW-0653">Protein transport</keyword>
<comment type="subcellular location">
    <subcellularLocation>
        <location evidence="1">Cell membrane</location>
        <topology evidence="1">Single-pass membrane protein</topology>
    </subcellularLocation>
    <subcellularLocation>
        <location evidence="7">Cell membrane</location>
        <topology evidence="7">Single-pass type II membrane protein</topology>
    </subcellularLocation>
</comment>
<dbReference type="Gene3D" id="3.30.420.270">
    <property type="match status" value="1"/>
</dbReference>
<organism evidence="8 9">
    <name type="scientific">Photobacterium kishitanii</name>
    <dbReference type="NCBI Taxonomy" id="318456"/>
    <lineage>
        <taxon>Bacteria</taxon>
        <taxon>Pseudomonadati</taxon>
        <taxon>Pseudomonadota</taxon>
        <taxon>Gammaproteobacteria</taxon>
        <taxon>Vibrionales</taxon>
        <taxon>Vibrionaceae</taxon>
        <taxon>Photobacterium</taxon>
    </lineage>
</organism>
<dbReference type="AlphaFoldDB" id="A0A2T3KMQ4"/>
<gene>
    <name evidence="8" type="ORF">C9J27_03450</name>
</gene>
<dbReference type="Pfam" id="PF02472">
    <property type="entry name" value="ExbD"/>
    <property type="match status" value="1"/>
</dbReference>
<keyword evidence="3" id="KW-1003">Cell membrane</keyword>
<dbReference type="RefSeq" id="WP_107288814.1">
    <property type="nucleotide sequence ID" value="NZ_PYNF01000002.1"/>
</dbReference>
<proteinExistence type="inferred from homology"/>
<evidence type="ECO:0000256" key="2">
    <source>
        <dbReference type="ARBA" id="ARBA00005811"/>
    </source>
</evidence>
<dbReference type="GO" id="GO:0022857">
    <property type="term" value="F:transmembrane transporter activity"/>
    <property type="evidence" value="ECO:0007669"/>
    <property type="project" value="InterPro"/>
</dbReference>
<dbReference type="PANTHER" id="PTHR30558">
    <property type="entry name" value="EXBD MEMBRANE COMPONENT OF PMF-DRIVEN MACROMOLECULE IMPORT SYSTEM"/>
    <property type="match status" value="1"/>
</dbReference>
<name>A0A2T3KMQ4_9GAMM</name>
<keyword evidence="4 7" id="KW-0812">Transmembrane</keyword>
<protein>
    <recommendedName>
        <fullName evidence="10">Biopolymer transporter ExbD</fullName>
    </recommendedName>
</protein>
<comment type="caution">
    <text evidence="8">The sequence shown here is derived from an EMBL/GenBank/DDBJ whole genome shotgun (WGS) entry which is preliminary data.</text>
</comment>
<dbReference type="GO" id="GO:0005886">
    <property type="term" value="C:plasma membrane"/>
    <property type="evidence" value="ECO:0007669"/>
    <property type="project" value="UniProtKB-SubCell"/>
</dbReference>
<accession>A0A2T3KMQ4</accession>
<evidence type="ECO:0000313" key="9">
    <source>
        <dbReference type="Proteomes" id="UP000241426"/>
    </source>
</evidence>
<reference evidence="8 9" key="1">
    <citation type="submission" date="2018-01" db="EMBL/GenBank/DDBJ databases">
        <title>Whole genome sequencing of Histamine producing bacteria.</title>
        <authorList>
            <person name="Butler K."/>
        </authorList>
    </citation>
    <scope>NUCLEOTIDE SEQUENCE [LARGE SCALE GENOMIC DNA]</scope>
    <source>
        <strain evidence="8 9">FS-7.2</strain>
    </source>
</reference>
<keyword evidence="7" id="KW-0813">Transport</keyword>
<evidence type="ECO:0008006" key="10">
    <source>
        <dbReference type="Google" id="ProtNLM"/>
    </source>
</evidence>
<dbReference type="GO" id="GO:0015031">
    <property type="term" value="P:protein transport"/>
    <property type="evidence" value="ECO:0007669"/>
    <property type="project" value="UniProtKB-KW"/>
</dbReference>
<evidence type="ECO:0000256" key="4">
    <source>
        <dbReference type="ARBA" id="ARBA00022692"/>
    </source>
</evidence>
<evidence type="ECO:0000256" key="1">
    <source>
        <dbReference type="ARBA" id="ARBA00004162"/>
    </source>
</evidence>
<evidence type="ECO:0000256" key="7">
    <source>
        <dbReference type="RuleBase" id="RU003879"/>
    </source>
</evidence>
<dbReference type="EMBL" id="PYNF01000002">
    <property type="protein sequence ID" value="PSV01087.1"/>
    <property type="molecule type" value="Genomic_DNA"/>
</dbReference>